<dbReference type="Proteomes" id="UP001166093">
    <property type="component" value="Unassembled WGS sequence"/>
</dbReference>
<dbReference type="EMBL" id="JAAWVQ010068619">
    <property type="protein sequence ID" value="MBN3277289.1"/>
    <property type="molecule type" value="Genomic_DNA"/>
</dbReference>
<evidence type="ECO:0000313" key="10">
    <source>
        <dbReference type="Proteomes" id="UP001166093"/>
    </source>
</evidence>
<feature type="non-terminal residue" evidence="9">
    <location>
        <position position="1"/>
    </location>
</feature>
<evidence type="ECO:0000256" key="3">
    <source>
        <dbReference type="ARBA" id="ARBA00022679"/>
    </source>
</evidence>
<organism evidence="9 10">
    <name type="scientific">Polyodon spathula</name>
    <name type="common">North American paddlefish</name>
    <name type="synonym">Squalus spathula</name>
    <dbReference type="NCBI Taxonomy" id="7913"/>
    <lineage>
        <taxon>Eukaryota</taxon>
        <taxon>Metazoa</taxon>
        <taxon>Chordata</taxon>
        <taxon>Craniata</taxon>
        <taxon>Vertebrata</taxon>
        <taxon>Euteleostomi</taxon>
        <taxon>Actinopterygii</taxon>
        <taxon>Chondrostei</taxon>
        <taxon>Acipenseriformes</taxon>
        <taxon>Polyodontidae</taxon>
        <taxon>Polyodon</taxon>
    </lineage>
</organism>
<keyword evidence="2" id="KW-0723">Serine/threonine-protein kinase</keyword>
<comment type="caution">
    <text evidence="9">The sequence shown here is derived from an EMBL/GenBank/DDBJ whole genome shotgun (WGS) entry which is preliminary data.</text>
</comment>
<dbReference type="PANTHER" id="PTHR47634">
    <property type="entry name" value="PROTEIN KINASE DOMAIN-CONTAINING PROTEIN-RELATED"/>
    <property type="match status" value="1"/>
</dbReference>
<evidence type="ECO:0000256" key="2">
    <source>
        <dbReference type="ARBA" id="ARBA00022527"/>
    </source>
</evidence>
<evidence type="ECO:0000256" key="6">
    <source>
        <dbReference type="ARBA" id="ARBA00022840"/>
    </source>
</evidence>
<proteinExistence type="predicted"/>
<evidence type="ECO:0000256" key="8">
    <source>
        <dbReference type="ARBA" id="ARBA00048679"/>
    </source>
</evidence>
<evidence type="ECO:0000256" key="5">
    <source>
        <dbReference type="ARBA" id="ARBA00022777"/>
    </source>
</evidence>
<dbReference type="GO" id="GO:0016301">
    <property type="term" value="F:kinase activity"/>
    <property type="evidence" value="ECO:0007669"/>
    <property type="project" value="UniProtKB-KW"/>
</dbReference>
<comment type="catalytic activity">
    <reaction evidence="7">
        <text>L-threonyl-[protein] + ATP = O-phospho-L-threonyl-[protein] + ADP + H(+)</text>
        <dbReference type="Rhea" id="RHEA:46608"/>
        <dbReference type="Rhea" id="RHEA-COMP:11060"/>
        <dbReference type="Rhea" id="RHEA-COMP:11605"/>
        <dbReference type="ChEBI" id="CHEBI:15378"/>
        <dbReference type="ChEBI" id="CHEBI:30013"/>
        <dbReference type="ChEBI" id="CHEBI:30616"/>
        <dbReference type="ChEBI" id="CHEBI:61977"/>
        <dbReference type="ChEBI" id="CHEBI:456216"/>
        <dbReference type="EC" id="2.7.11.1"/>
    </reaction>
</comment>
<reference evidence="9" key="1">
    <citation type="journal article" date="2021" name="Cell">
        <title>Tracing the genetic footprints of vertebrate landing in non-teleost ray-finned fishes.</title>
        <authorList>
            <person name="Bi X."/>
            <person name="Wang K."/>
            <person name="Yang L."/>
            <person name="Pan H."/>
            <person name="Jiang H."/>
            <person name="Wei Q."/>
            <person name="Fang M."/>
            <person name="Yu H."/>
            <person name="Zhu C."/>
            <person name="Cai Y."/>
            <person name="He Y."/>
            <person name="Gan X."/>
            <person name="Zeng H."/>
            <person name="Yu D."/>
            <person name="Zhu Y."/>
            <person name="Jiang H."/>
            <person name="Qiu Q."/>
            <person name="Yang H."/>
            <person name="Zhang Y.E."/>
            <person name="Wang W."/>
            <person name="Zhu M."/>
            <person name="He S."/>
            <person name="Zhang G."/>
        </authorList>
    </citation>
    <scope>NUCLEOTIDE SEQUENCE</scope>
    <source>
        <strain evidence="9">Pddl_001</strain>
    </source>
</reference>
<name>A0ABS2XT39_POLSP</name>
<dbReference type="InterPro" id="IPR011009">
    <property type="entry name" value="Kinase-like_dom_sf"/>
</dbReference>
<keyword evidence="6" id="KW-0067">ATP-binding</keyword>
<evidence type="ECO:0000256" key="1">
    <source>
        <dbReference type="ARBA" id="ARBA00012513"/>
    </source>
</evidence>
<keyword evidence="3" id="KW-0808">Transferase</keyword>
<keyword evidence="5 9" id="KW-0418">Kinase</keyword>
<accession>A0ABS2XT39</accession>
<evidence type="ECO:0000313" key="9">
    <source>
        <dbReference type="EMBL" id="MBN3277289.1"/>
    </source>
</evidence>
<dbReference type="EC" id="2.7.11.1" evidence="1"/>
<keyword evidence="10" id="KW-1185">Reference proteome</keyword>
<protein>
    <recommendedName>
        <fullName evidence="1">non-specific serine/threonine protein kinase</fullName>
        <ecNumber evidence="1">2.7.11.1</ecNumber>
    </recommendedName>
</protein>
<evidence type="ECO:0000256" key="4">
    <source>
        <dbReference type="ARBA" id="ARBA00022741"/>
    </source>
</evidence>
<dbReference type="InterPro" id="IPR051334">
    <property type="entry name" value="SRPK"/>
</dbReference>
<dbReference type="Gene3D" id="1.10.510.10">
    <property type="entry name" value="Transferase(Phosphotransferase) domain 1"/>
    <property type="match status" value="1"/>
</dbReference>
<keyword evidence="4" id="KW-0547">Nucleotide-binding</keyword>
<feature type="non-terminal residue" evidence="9">
    <location>
        <position position="220"/>
    </location>
</feature>
<dbReference type="SUPFAM" id="SSF56112">
    <property type="entry name" value="Protein kinase-like (PK-like)"/>
    <property type="match status" value="1"/>
</dbReference>
<sequence length="220" mass="25075">MEMRSQDQMFIKQLMELHSGIQELKQECTDENDVGSESDTEDSIWTQVLLIKAQRMDGVTAVAAPVALGTIPEHSSTFSLVCKPRPGSQWITNPRLTDHIAHIIELLGSIPRHFALSGKYSREFFNRRDHIALIIELLGKLPRKFAISGKYAKEFFTKKGELRHITKLKPWSLFDVLLEKYGWPAEQAAHFTDFLQPMLEMVPEKRASAGECLTHPWLSS</sequence>
<evidence type="ECO:0000256" key="7">
    <source>
        <dbReference type="ARBA" id="ARBA00047899"/>
    </source>
</evidence>
<comment type="catalytic activity">
    <reaction evidence="8">
        <text>L-seryl-[protein] + ATP = O-phospho-L-seryl-[protein] + ADP + H(+)</text>
        <dbReference type="Rhea" id="RHEA:17989"/>
        <dbReference type="Rhea" id="RHEA-COMP:9863"/>
        <dbReference type="Rhea" id="RHEA-COMP:11604"/>
        <dbReference type="ChEBI" id="CHEBI:15378"/>
        <dbReference type="ChEBI" id="CHEBI:29999"/>
        <dbReference type="ChEBI" id="CHEBI:30616"/>
        <dbReference type="ChEBI" id="CHEBI:83421"/>
        <dbReference type="ChEBI" id="CHEBI:456216"/>
        <dbReference type="EC" id="2.7.11.1"/>
    </reaction>
</comment>
<gene>
    <name evidence="9" type="primary">Srpk2_0</name>
    <name evidence="9" type="ORF">GTO93_0020240</name>
</gene>
<dbReference type="PANTHER" id="PTHR47634:SF6">
    <property type="entry name" value="SRSF PROTEIN KINASE 2"/>
    <property type="match status" value="1"/>
</dbReference>